<dbReference type="GO" id="GO:0006614">
    <property type="term" value="P:SRP-dependent cotranslational protein targeting to membrane"/>
    <property type="evidence" value="ECO:0007669"/>
    <property type="project" value="TreeGrafter"/>
</dbReference>
<feature type="compositionally biased region" description="Acidic residues" evidence="1">
    <location>
        <begin position="479"/>
        <end position="511"/>
    </location>
</feature>
<gene>
    <name evidence="3" type="ORF">Amon01_000613100</name>
</gene>
<dbReference type="GO" id="GO:0003723">
    <property type="term" value="F:RNA binding"/>
    <property type="evidence" value="ECO:0007669"/>
    <property type="project" value="TreeGrafter"/>
</dbReference>
<accession>A0A9W7DIQ8</accession>
<dbReference type="SUPFAM" id="SSF158702">
    <property type="entry name" value="Sec63 N-terminal domain-like"/>
    <property type="match status" value="1"/>
</dbReference>
<keyword evidence="4" id="KW-1185">Reference proteome</keyword>
<dbReference type="Proteomes" id="UP001165063">
    <property type="component" value="Unassembled WGS sequence"/>
</dbReference>
<dbReference type="OrthoDB" id="1734229at2759"/>
<keyword evidence="2" id="KW-0472">Membrane</keyword>
<dbReference type="GO" id="GO:0008320">
    <property type="term" value="F:protein transmembrane transporter activity"/>
    <property type="evidence" value="ECO:0007669"/>
    <property type="project" value="TreeGrafter"/>
</dbReference>
<evidence type="ECO:0000313" key="3">
    <source>
        <dbReference type="EMBL" id="GMG40364.1"/>
    </source>
</evidence>
<dbReference type="GO" id="GO:0031207">
    <property type="term" value="C:Sec62/Sec63 complex"/>
    <property type="evidence" value="ECO:0007669"/>
    <property type="project" value="TreeGrafter"/>
</dbReference>
<evidence type="ECO:0000256" key="1">
    <source>
        <dbReference type="SAM" id="MobiDB-lite"/>
    </source>
</evidence>
<dbReference type="PANTHER" id="PTHR24075:SF0">
    <property type="entry name" value="TRANSLOCATION PROTEIN SEC63 HOMOLOG"/>
    <property type="match status" value="1"/>
</dbReference>
<keyword evidence="2" id="KW-1133">Transmembrane helix</keyword>
<feature type="transmembrane region" description="Helical" evidence="2">
    <location>
        <begin position="49"/>
        <end position="70"/>
    </location>
</feature>
<evidence type="ECO:0000256" key="2">
    <source>
        <dbReference type="SAM" id="Phobius"/>
    </source>
</evidence>
<keyword evidence="2" id="KW-0812">Transmembrane</keyword>
<proteinExistence type="predicted"/>
<sequence>MLINKAHQALTDDVVKENFLKYGNPDGPSDVKHGIALPKFLIDGPSSPFLVVIYILMIAVILPIFVNSWWDGVKSYTKLGLHVDTTTYFLEYLLNYNPAELITIEKIIGFLSHAKEFKLYKRSLTPEIVQKLLLSHINRTQLSPSEEQLKLQVVAIAPKLIIGFLDLAATFRNNEVCFQLVETHRCLIQALNPEANATVNKYKEILQLPGASLEKLDTTQPIYTLGKLLKKPTIDPSKFLNIENTKEVLDVAAQIPLIEPLDCKFTVPGESYVPPASTSHVDLRFIVKSPAQKSKPDVSKLSKEVIETQLKDPETLDYLRNPLKVVEDQPKMPLYSVPPYFPDVDYVRQHSGWVAFLILQKDGGKLADVPNYITRVDLSNLKLSPAEFLESKAIVSAYKFPLSTPTPNVGTYHFRFVLRHLLYFGSDLDIPFVMNIENKPVETKRDLYEIEDPDEDSIAGAFAQMRGESVKKFEHEYESSDDEDADDDEEEEESDWSDIDTDTEDESDEKK</sequence>
<dbReference type="PANTHER" id="PTHR24075">
    <property type="entry name" value="SEC63 DOMAIN-CONTAINING"/>
    <property type="match status" value="1"/>
</dbReference>
<dbReference type="AlphaFoldDB" id="A0A9W7DIQ8"/>
<dbReference type="EMBL" id="BSXU01003716">
    <property type="protein sequence ID" value="GMG40364.1"/>
    <property type="molecule type" value="Genomic_DNA"/>
</dbReference>
<organism evidence="3 4">
    <name type="scientific">Ambrosiozyma monospora</name>
    <name type="common">Yeast</name>
    <name type="synonym">Endomycopsis monosporus</name>
    <dbReference type="NCBI Taxonomy" id="43982"/>
    <lineage>
        <taxon>Eukaryota</taxon>
        <taxon>Fungi</taxon>
        <taxon>Dikarya</taxon>
        <taxon>Ascomycota</taxon>
        <taxon>Saccharomycotina</taxon>
        <taxon>Pichiomycetes</taxon>
        <taxon>Pichiales</taxon>
        <taxon>Pichiaceae</taxon>
        <taxon>Ambrosiozyma</taxon>
    </lineage>
</organism>
<protein>
    <submittedName>
        <fullName evidence="3">Unnamed protein product</fullName>
    </submittedName>
</protein>
<dbReference type="GO" id="GO:0006620">
    <property type="term" value="P:post-translational protein targeting to endoplasmic reticulum membrane"/>
    <property type="evidence" value="ECO:0007669"/>
    <property type="project" value="TreeGrafter"/>
</dbReference>
<feature type="region of interest" description="Disordered" evidence="1">
    <location>
        <begin position="472"/>
        <end position="511"/>
    </location>
</feature>
<reference evidence="3" key="1">
    <citation type="submission" date="2023-04" db="EMBL/GenBank/DDBJ databases">
        <title>Ambrosiozyma monospora NBRC 1965.</title>
        <authorList>
            <person name="Ichikawa N."/>
            <person name="Sato H."/>
            <person name="Tonouchi N."/>
        </authorList>
    </citation>
    <scope>NUCLEOTIDE SEQUENCE</scope>
    <source>
        <strain evidence="3">NBRC 1965</strain>
    </source>
</reference>
<evidence type="ECO:0000313" key="4">
    <source>
        <dbReference type="Proteomes" id="UP001165063"/>
    </source>
</evidence>
<comment type="caution">
    <text evidence="3">The sequence shown here is derived from an EMBL/GenBank/DDBJ whole genome shotgun (WGS) entry which is preliminary data.</text>
</comment>
<name>A0A9W7DIQ8_AMBMO</name>